<evidence type="ECO:0000256" key="1">
    <source>
        <dbReference type="ARBA" id="ARBA00004370"/>
    </source>
</evidence>
<comment type="subcellular location">
    <subcellularLocation>
        <location evidence="1">Membrane</location>
    </subcellularLocation>
</comment>
<protein>
    <recommendedName>
        <fullName evidence="6">Band 7 domain-containing protein</fullName>
    </recommendedName>
</protein>
<evidence type="ECO:0000256" key="3">
    <source>
        <dbReference type="ARBA" id="ARBA00022692"/>
    </source>
</evidence>
<dbReference type="PANTHER" id="PTHR42911:SF1">
    <property type="entry name" value="MODULATOR OF FTSH PROTEASE HFLC"/>
    <property type="match status" value="1"/>
</dbReference>
<gene>
    <name evidence="7" type="ORF">METZ01_LOCUS277588</name>
</gene>
<evidence type="ECO:0000256" key="4">
    <source>
        <dbReference type="ARBA" id="ARBA00022989"/>
    </source>
</evidence>
<feature type="non-terminal residue" evidence="7">
    <location>
        <position position="179"/>
    </location>
</feature>
<dbReference type="GO" id="GO:0016020">
    <property type="term" value="C:membrane"/>
    <property type="evidence" value="ECO:0007669"/>
    <property type="project" value="UniProtKB-SubCell"/>
</dbReference>
<dbReference type="SMART" id="SM00244">
    <property type="entry name" value="PHB"/>
    <property type="match status" value="1"/>
</dbReference>
<evidence type="ECO:0000313" key="7">
    <source>
        <dbReference type="EMBL" id="SVC24734.1"/>
    </source>
</evidence>
<feature type="domain" description="Band 7" evidence="6">
    <location>
        <begin position="19"/>
        <end position="177"/>
    </location>
</feature>
<name>A0A382KIE4_9ZZZZ</name>
<accession>A0A382KIE4</accession>
<evidence type="ECO:0000259" key="6">
    <source>
        <dbReference type="SMART" id="SM00244"/>
    </source>
</evidence>
<sequence length="179" mass="20248">MKQNGLIIGLVLVASLISTSMFTVHLTQSAVVLELSKPKKIVTEPGLYFKIPVLQKVRYFSKQLLDNDSPPTEVLTKDKKNLLIDNFSLYRITDPLKFLETVRTENGARARLDDIVYSELRVEIGTHNLIHVVTENRNLIMAKVTKEANKKAAEYGIQMADVRIKRVDLPPEIANSIFN</sequence>
<dbReference type="InterPro" id="IPR010200">
    <property type="entry name" value="HflC"/>
</dbReference>
<dbReference type="InterPro" id="IPR036013">
    <property type="entry name" value="Band_7/SPFH_dom_sf"/>
</dbReference>
<reference evidence="7" key="1">
    <citation type="submission" date="2018-05" db="EMBL/GenBank/DDBJ databases">
        <authorList>
            <person name="Lanie J.A."/>
            <person name="Ng W.-L."/>
            <person name="Kazmierczak K.M."/>
            <person name="Andrzejewski T.M."/>
            <person name="Davidsen T.M."/>
            <person name="Wayne K.J."/>
            <person name="Tettelin H."/>
            <person name="Glass J.I."/>
            <person name="Rusch D."/>
            <person name="Podicherti R."/>
            <person name="Tsui H.-C.T."/>
            <person name="Winkler M.E."/>
        </authorList>
    </citation>
    <scope>NUCLEOTIDE SEQUENCE</scope>
</reference>
<keyword evidence="3" id="KW-0812">Transmembrane</keyword>
<comment type="similarity">
    <text evidence="2">Belongs to the band 7/mec-2 family. HflC subfamily.</text>
</comment>
<dbReference type="AlphaFoldDB" id="A0A382KIE4"/>
<dbReference type="InterPro" id="IPR001107">
    <property type="entry name" value="Band_7"/>
</dbReference>
<proteinExistence type="inferred from homology"/>
<evidence type="ECO:0000256" key="5">
    <source>
        <dbReference type="ARBA" id="ARBA00023136"/>
    </source>
</evidence>
<evidence type="ECO:0000256" key="2">
    <source>
        <dbReference type="ARBA" id="ARBA00007862"/>
    </source>
</evidence>
<dbReference type="PANTHER" id="PTHR42911">
    <property type="entry name" value="MODULATOR OF FTSH PROTEASE HFLC"/>
    <property type="match status" value="1"/>
</dbReference>
<dbReference type="CDD" id="cd03405">
    <property type="entry name" value="SPFH_HflC"/>
    <property type="match status" value="1"/>
</dbReference>
<dbReference type="EMBL" id="UINC01081154">
    <property type="protein sequence ID" value="SVC24734.1"/>
    <property type="molecule type" value="Genomic_DNA"/>
</dbReference>
<dbReference type="Pfam" id="PF01145">
    <property type="entry name" value="Band_7"/>
    <property type="match status" value="1"/>
</dbReference>
<keyword evidence="5" id="KW-0472">Membrane</keyword>
<keyword evidence="4" id="KW-1133">Transmembrane helix</keyword>
<dbReference type="SUPFAM" id="SSF117892">
    <property type="entry name" value="Band 7/SPFH domain"/>
    <property type="match status" value="1"/>
</dbReference>
<dbReference type="Gene3D" id="3.30.479.30">
    <property type="entry name" value="Band 7 domain"/>
    <property type="match status" value="1"/>
</dbReference>
<organism evidence="7">
    <name type="scientific">marine metagenome</name>
    <dbReference type="NCBI Taxonomy" id="408172"/>
    <lineage>
        <taxon>unclassified sequences</taxon>
        <taxon>metagenomes</taxon>
        <taxon>ecological metagenomes</taxon>
    </lineage>
</organism>